<dbReference type="InParanoid" id="A0A1V8SDJ0"/>
<evidence type="ECO:0000313" key="2">
    <source>
        <dbReference type="Proteomes" id="UP000192596"/>
    </source>
</evidence>
<dbReference type="AlphaFoldDB" id="A0A1V8SDJ0"/>
<evidence type="ECO:0000313" key="1">
    <source>
        <dbReference type="EMBL" id="OQN97215.1"/>
    </source>
</evidence>
<dbReference type="EMBL" id="NAJO01000056">
    <property type="protein sequence ID" value="OQN97215.1"/>
    <property type="molecule type" value="Genomic_DNA"/>
</dbReference>
<name>A0A1V8SDJ0_9PEZI</name>
<sequence length="663" mass="73333">MDDTIIDLSPMHIRCPCDEDVVMPKALLIKATPADPSAPTSGRGAQKLFAVVELAELVLLDEIITMEQLFLMQRVSRGFQGLIEKSLPLRRKMCLAHAPISPRTSPVEFSHILSGLKSMAATSPRRYRIENRSIGKIFGTFAIDHYPNLGGVIKVHNQKTPNGERCALRPMVGTATESWTDILIADRPLVAVHAQHLYRSVRRVEYCVEHSQSVQTLGDLHQVLGIFGQETDAAAPAILQLTTTDTISNNTDKSQKNLRTTLAITLSTANTATTTPFSIPFPPVPCTATREFFTSIELVEQVLLDDAVTTEQLFVLENTNLGEVDSVSKQAWAGAWLTYDRLLGWIAHSCGDGAWGCWHSSKYEEYGRDNFVATTRSPDMHQVNMAAVEETSTTTGSMTCAAATQKFFAIVELVEQLLLDESVTIENLFALQRINKAVQGIIHGSQPLQRKMCLAFDSKADGQAPTRYNAIFSIPPGYLGIFPHQSITNKRISEAFGTFTVVLLPGIEGGVMMQSCCPDPPIAWLDWSSGNSTMSSPSSIEHATSMPPTAPASMSAAQQVFAVFELAEHILLDIGMKQLFVIQRVNKAFQAVIQGSLPLRRQMYLEFEPEPTIRGAPHYFQNVFSYTNPIDCRRESSLLNEEMTIFIVNDHIRKAFGNTRIRD</sequence>
<comment type="caution">
    <text evidence="1">The sequence shown here is derived from an EMBL/GenBank/DDBJ whole genome shotgun (WGS) entry which is preliminary data.</text>
</comment>
<reference evidence="2" key="1">
    <citation type="submission" date="2017-03" db="EMBL/GenBank/DDBJ databases">
        <title>Genomes of endolithic fungi from Antarctica.</title>
        <authorList>
            <person name="Coleine C."/>
            <person name="Masonjones S."/>
            <person name="Stajich J.E."/>
        </authorList>
    </citation>
    <scope>NUCLEOTIDE SEQUENCE [LARGE SCALE GENOMIC DNA]</scope>
    <source>
        <strain evidence="2">CCFEE 5527</strain>
    </source>
</reference>
<keyword evidence="2" id="KW-1185">Reference proteome</keyword>
<protein>
    <submittedName>
        <fullName evidence="1">Uncharacterized protein</fullName>
    </submittedName>
</protein>
<accession>A0A1V8SDJ0</accession>
<gene>
    <name evidence="1" type="ORF">B0A48_16756</name>
</gene>
<proteinExistence type="predicted"/>
<organism evidence="1 2">
    <name type="scientific">Cryoendolithus antarcticus</name>
    <dbReference type="NCBI Taxonomy" id="1507870"/>
    <lineage>
        <taxon>Eukaryota</taxon>
        <taxon>Fungi</taxon>
        <taxon>Dikarya</taxon>
        <taxon>Ascomycota</taxon>
        <taxon>Pezizomycotina</taxon>
        <taxon>Dothideomycetes</taxon>
        <taxon>Dothideomycetidae</taxon>
        <taxon>Cladosporiales</taxon>
        <taxon>Cladosporiaceae</taxon>
        <taxon>Cryoendolithus</taxon>
    </lineage>
</organism>
<dbReference type="OrthoDB" id="3646734at2759"/>
<dbReference type="Proteomes" id="UP000192596">
    <property type="component" value="Unassembled WGS sequence"/>
</dbReference>